<evidence type="ECO:0000259" key="3">
    <source>
        <dbReference type="Pfam" id="PF13473"/>
    </source>
</evidence>
<feature type="compositionally biased region" description="Basic and acidic residues" evidence="1">
    <location>
        <begin position="39"/>
        <end position="50"/>
    </location>
</feature>
<organism evidence="4 5">
    <name type="scientific">Candidatus Roizmanbacteria bacterium CG_4_10_14_0_2_um_filter_39_13</name>
    <dbReference type="NCBI Taxonomy" id="1974825"/>
    <lineage>
        <taxon>Bacteria</taxon>
        <taxon>Candidatus Roizmaniibacteriota</taxon>
    </lineage>
</organism>
<evidence type="ECO:0000313" key="4">
    <source>
        <dbReference type="EMBL" id="PIZ62012.1"/>
    </source>
</evidence>
<dbReference type="AlphaFoldDB" id="A0A2M7TWN9"/>
<sequence>MDEAIQKPEPKSNSMMMKIIGILVVVAVIGGYMIMRNGSSDKEENTEKIDGTAVEESSEKMEGETESIEAEGAYTGVVDEQGVRVIDVEAGSFYYKPNVMKVKKGETVRMVMNSVSMMHDFNIDELGVKLPIVKDGDSGMIEFVAGEVGTFEYYCSVGEHRANGQVGMITVE</sequence>
<dbReference type="InterPro" id="IPR008972">
    <property type="entry name" value="Cupredoxin"/>
</dbReference>
<dbReference type="InterPro" id="IPR028096">
    <property type="entry name" value="EfeO_Cupredoxin"/>
</dbReference>
<dbReference type="SUPFAM" id="SSF49503">
    <property type="entry name" value="Cupredoxins"/>
    <property type="match status" value="1"/>
</dbReference>
<feature type="transmembrane region" description="Helical" evidence="2">
    <location>
        <begin position="15"/>
        <end position="35"/>
    </location>
</feature>
<evidence type="ECO:0000313" key="5">
    <source>
        <dbReference type="Proteomes" id="UP000228503"/>
    </source>
</evidence>
<reference evidence="5" key="1">
    <citation type="submission" date="2017-09" db="EMBL/GenBank/DDBJ databases">
        <title>Depth-based differentiation of microbial function through sediment-hosted aquifers and enrichment of novel symbionts in the deep terrestrial subsurface.</title>
        <authorList>
            <person name="Probst A.J."/>
            <person name="Ladd B."/>
            <person name="Jarett J.K."/>
            <person name="Geller-Mcgrath D.E."/>
            <person name="Sieber C.M.K."/>
            <person name="Emerson J.B."/>
            <person name="Anantharaman K."/>
            <person name="Thomas B.C."/>
            <person name="Malmstrom R."/>
            <person name="Stieglmeier M."/>
            <person name="Klingl A."/>
            <person name="Woyke T."/>
            <person name="Ryan C.M."/>
            <person name="Banfield J.F."/>
        </authorList>
    </citation>
    <scope>NUCLEOTIDE SEQUENCE [LARGE SCALE GENOMIC DNA]</scope>
</reference>
<evidence type="ECO:0000256" key="2">
    <source>
        <dbReference type="SAM" id="Phobius"/>
    </source>
</evidence>
<evidence type="ECO:0000256" key="1">
    <source>
        <dbReference type="SAM" id="MobiDB-lite"/>
    </source>
</evidence>
<keyword evidence="2" id="KW-0812">Transmembrane</keyword>
<protein>
    <recommendedName>
        <fullName evidence="3">EfeO-type cupredoxin-like domain-containing protein</fullName>
    </recommendedName>
</protein>
<dbReference type="Proteomes" id="UP000228503">
    <property type="component" value="Unassembled WGS sequence"/>
</dbReference>
<feature type="region of interest" description="Disordered" evidence="1">
    <location>
        <begin position="39"/>
        <end position="68"/>
    </location>
</feature>
<comment type="caution">
    <text evidence="4">The sequence shown here is derived from an EMBL/GenBank/DDBJ whole genome shotgun (WGS) entry which is preliminary data.</text>
</comment>
<keyword evidence="2" id="KW-0472">Membrane</keyword>
<dbReference type="Pfam" id="PF13473">
    <property type="entry name" value="Cupredoxin_1"/>
    <property type="match status" value="1"/>
</dbReference>
<keyword evidence="2" id="KW-1133">Transmembrane helix</keyword>
<feature type="domain" description="EfeO-type cupredoxin-like" evidence="3">
    <location>
        <begin position="82"/>
        <end position="166"/>
    </location>
</feature>
<proteinExistence type="predicted"/>
<accession>A0A2M7TWN9</accession>
<dbReference type="EMBL" id="PFOB01000068">
    <property type="protein sequence ID" value="PIZ62012.1"/>
    <property type="molecule type" value="Genomic_DNA"/>
</dbReference>
<name>A0A2M7TWN9_9BACT</name>
<dbReference type="Gene3D" id="2.60.40.420">
    <property type="entry name" value="Cupredoxins - blue copper proteins"/>
    <property type="match status" value="1"/>
</dbReference>
<gene>
    <name evidence="4" type="ORF">COY16_05510</name>
</gene>